<dbReference type="Gene3D" id="3.50.50.60">
    <property type="entry name" value="FAD/NAD(P)-binding domain"/>
    <property type="match status" value="1"/>
</dbReference>
<dbReference type="Gene3D" id="3.40.50.720">
    <property type="entry name" value="NAD(P)-binding Rossmann-like Domain"/>
    <property type="match status" value="1"/>
</dbReference>
<organism evidence="5">
    <name type="scientific">Streptomyces sp. 2238-SVT4</name>
    <dbReference type="NCBI Taxonomy" id="681626"/>
    <lineage>
        <taxon>Bacteria</taxon>
        <taxon>Bacillati</taxon>
        <taxon>Actinomycetota</taxon>
        <taxon>Actinomycetes</taxon>
        <taxon>Kitasatosporales</taxon>
        <taxon>Streptomycetaceae</taxon>
        <taxon>Streptomyces</taxon>
    </lineage>
</organism>
<dbReference type="FunFam" id="3.40.50.720:FF:000084">
    <property type="entry name" value="Short-chain dehydrogenase reductase"/>
    <property type="match status" value="1"/>
</dbReference>
<dbReference type="SUPFAM" id="SSF51735">
    <property type="entry name" value="NAD(P)-binding Rossmann-fold domains"/>
    <property type="match status" value="1"/>
</dbReference>
<gene>
    <name evidence="5" type="primary">hrbG</name>
</gene>
<evidence type="ECO:0000256" key="3">
    <source>
        <dbReference type="SAM" id="MobiDB-lite"/>
    </source>
</evidence>
<dbReference type="InterPro" id="IPR020904">
    <property type="entry name" value="Sc_DH/Rdtase_CS"/>
</dbReference>
<dbReference type="Pfam" id="PF13561">
    <property type="entry name" value="adh_short_C2"/>
    <property type="match status" value="1"/>
</dbReference>
<reference evidence="5" key="1">
    <citation type="journal article" date="2010" name="Appl. Environ. Microbiol.">
        <title>Cloning and characterization of a gene cluster for hatomarubigin biosynthesis in Streptomyces sp. strain 2238-SVT4.</title>
        <authorList>
            <person name="Kawasaki T."/>
            <person name="Hirashima R."/>
            <person name="Maruta T."/>
            <person name="Sato H."/>
            <person name="Maeda A."/>
            <person name="Yamada Y."/>
            <person name="Takeda M."/>
            <person name="Hayakawa Y."/>
        </authorList>
    </citation>
    <scope>NUCLEOTIDE SEQUENCE</scope>
    <source>
        <strain evidence="5">2238-SVT4</strain>
    </source>
</reference>
<evidence type="ECO:0000259" key="4">
    <source>
        <dbReference type="Pfam" id="PF01494"/>
    </source>
</evidence>
<comment type="similarity">
    <text evidence="1">Belongs to the short-chain dehydrogenases/reductases (SDR) family.</text>
</comment>
<keyword evidence="2" id="KW-0560">Oxidoreductase</keyword>
<dbReference type="SUPFAM" id="SSF51905">
    <property type="entry name" value="FAD/NAD(P)-binding domain"/>
    <property type="match status" value="1"/>
</dbReference>
<evidence type="ECO:0000313" key="5">
    <source>
        <dbReference type="EMBL" id="BAJ07846.1"/>
    </source>
</evidence>
<name>D5MRI0_9ACTN</name>
<evidence type="ECO:0000256" key="2">
    <source>
        <dbReference type="ARBA" id="ARBA00023002"/>
    </source>
</evidence>
<dbReference type="PRINTS" id="PR00420">
    <property type="entry name" value="RNGMNOXGNASE"/>
</dbReference>
<dbReference type="InterPro" id="IPR002938">
    <property type="entry name" value="FAD-bd"/>
</dbReference>
<dbReference type="PANTHER" id="PTHR43639:SF1">
    <property type="entry name" value="SHORT-CHAIN DEHYDROGENASE_REDUCTASE FAMILY PROTEIN"/>
    <property type="match status" value="1"/>
</dbReference>
<dbReference type="Pfam" id="PF01494">
    <property type="entry name" value="FAD_binding_3"/>
    <property type="match status" value="1"/>
</dbReference>
<dbReference type="InterPro" id="IPR036188">
    <property type="entry name" value="FAD/NAD-bd_sf"/>
</dbReference>
<sequence length="680" mass="72170">MSGPERGGAHAGGGPVEPYSHALEPDVLIVGAGPAGLLLAGDLASDGVRVTVVDALTEPMTESRASTLHARTMEVLAARDLLERLGPPPPGGPGHFGGLRLDLAEADPQHRHAGQWKCPQTLLERELARWSTESGALLLRGHRLVALTQTAHRVEVELKSADGSRVAARAPYLVGCDGERSTVRELAGFTLAGRSAGREMLRADVAGIDVPDRRFERLPRGMATAARWPDGSTRLMVHLYGHRPQPRSGPPSFAEVADAWATVTGEDVGHGTPLWLNAFDDTSRQATRYRQGRVLLAGDAAHLQMPVGGQALNLGLQDASDLGGKLAARVLGRAGDEVLESYHDSRHPVGARTLSNIRAQTLLLLGDQQVEPLRSIFGELLEDRAVRRHLAGMISGLDTAAPEPGVPRPTPAPAPSRPHLTPERTTVSRLIDKTALVTGSSRGIGRAIATRLAAEGALVAVHYASNADAALETVELIEKDGGRAFPVRAELGAPGDVHQLFLGLEKGLKERIGETRLDILVNNAGAITPVGQQPEDTTPEEFDHLFAVNARAPFFIVQRALGIIPTGGRIINISSGLTRFSNPEQTAYAMTKGAIEQLSLHLARHLAPRLITVNSVAPGITDNGGAVFDIPEAVEQMAQLSAFKRVGKAEDVADVVTFLATDEARWITGAFIDATGGTLL</sequence>
<accession>D5MRI0</accession>
<feature type="compositionally biased region" description="Pro residues" evidence="3">
    <location>
        <begin position="404"/>
        <end position="416"/>
    </location>
</feature>
<dbReference type="Gene3D" id="3.30.70.2450">
    <property type="match status" value="1"/>
</dbReference>
<dbReference type="AlphaFoldDB" id="D5MRI0"/>
<dbReference type="InterPro" id="IPR036291">
    <property type="entry name" value="NAD(P)-bd_dom_sf"/>
</dbReference>
<feature type="domain" description="FAD-binding" evidence="4">
    <location>
        <begin position="26"/>
        <end position="355"/>
    </location>
</feature>
<feature type="region of interest" description="Disordered" evidence="3">
    <location>
        <begin position="397"/>
        <end position="425"/>
    </location>
</feature>
<dbReference type="EMBL" id="AB524586">
    <property type="protein sequence ID" value="BAJ07846.1"/>
    <property type="molecule type" value="Genomic_DNA"/>
</dbReference>
<dbReference type="PROSITE" id="PS00061">
    <property type="entry name" value="ADH_SHORT"/>
    <property type="match status" value="1"/>
</dbReference>
<dbReference type="InterPro" id="IPR002347">
    <property type="entry name" value="SDR_fam"/>
</dbReference>
<dbReference type="GO" id="GO:0071949">
    <property type="term" value="F:FAD binding"/>
    <property type="evidence" value="ECO:0007669"/>
    <property type="project" value="InterPro"/>
</dbReference>
<dbReference type="GO" id="GO:0016491">
    <property type="term" value="F:oxidoreductase activity"/>
    <property type="evidence" value="ECO:0007669"/>
    <property type="project" value="UniProtKB-KW"/>
</dbReference>
<evidence type="ECO:0000256" key="1">
    <source>
        <dbReference type="ARBA" id="ARBA00006484"/>
    </source>
</evidence>
<proteinExistence type="inferred from homology"/>
<dbReference type="PANTHER" id="PTHR43639">
    <property type="entry name" value="OXIDOREDUCTASE, SHORT-CHAIN DEHYDROGENASE/REDUCTASE FAMILY (AFU_ORTHOLOGUE AFUA_5G02870)"/>
    <property type="match status" value="1"/>
</dbReference>
<protein>
    <submittedName>
        <fullName evidence="5">Putative oxygenase-reductase</fullName>
    </submittedName>
</protein>